<gene>
    <name evidence="2" type="ORF">SAMN04487990_106137</name>
</gene>
<dbReference type="Gene3D" id="3.90.780.10">
    <property type="entry name" value="5'-Nucleotidase, C-terminal domain"/>
    <property type="match status" value="1"/>
</dbReference>
<evidence type="ECO:0000313" key="2">
    <source>
        <dbReference type="EMBL" id="SEA09197.1"/>
    </source>
</evidence>
<dbReference type="GO" id="GO:0009166">
    <property type="term" value="P:nucleotide catabolic process"/>
    <property type="evidence" value="ECO:0007669"/>
    <property type="project" value="InterPro"/>
</dbReference>
<feature type="domain" description="5'-Nucleotidase C-terminal" evidence="1">
    <location>
        <begin position="79"/>
        <end position="214"/>
    </location>
</feature>
<keyword evidence="3" id="KW-1185">Reference proteome</keyword>
<dbReference type="RefSeq" id="WP_092133269.1">
    <property type="nucleotide sequence ID" value="NZ_FNQK01000006.1"/>
</dbReference>
<accession>A0A1H3YC99</accession>
<dbReference type="Pfam" id="PF02872">
    <property type="entry name" value="5_nucleotid_C"/>
    <property type="match status" value="1"/>
</dbReference>
<dbReference type="GO" id="GO:0030288">
    <property type="term" value="C:outer membrane-bounded periplasmic space"/>
    <property type="evidence" value="ECO:0007669"/>
    <property type="project" value="TreeGrafter"/>
</dbReference>
<dbReference type="InterPro" id="IPR006179">
    <property type="entry name" value="5_nucleotidase/apyrase"/>
</dbReference>
<protein>
    <submittedName>
        <fullName evidence="2">5'-nucleotidase, C-terminal domain</fullName>
    </submittedName>
</protein>
<dbReference type="InterPro" id="IPR036907">
    <property type="entry name" value="5'-Nucleotdase_C_sf"/>
</dbReference>
<dbReference type="EMBL" id="FNQK01000006">
    <property type="protein sequence ID" value="SEA09197.1"/>
    <property type="molecule type" value="Genomic_DNA"/>
</dbReference>
<evidence type="ECO:0000259" key="1">
    <source>
        <dbReference type="Pfam" id="PF02872"/>
    </source>
</evidence>
<dbReference type="SUPFAM" id="SSF55816">
    <property type="entry name" value="5'-nucleotidase (syn. UDP-sugar hydrolase), C-terminal domain"/>
    <property type="match status" value="1"/>
</dbReference>
<dbReference type="GO" id="GO:0016787">
    <property type="term" value="F:hydrolase activity"/>
    <property type="evidence" value="ECO:0007669"/>
    <property type="project" value="InterPro"/>
</dbReference>
<organism evidence="2 3">
    <name type="scientific">Bizionia paragorgiae</name>
    <dbReference type="NCBI Taxonomy" id="283786"/>
    <lineage>
        <taxon>Bacteria</taxon>
        <taxon>Pseudomonadati</taxon>
        <taxon>Bacteroidota</taxon>
        <taxon>Flavobacteriia</taxon>
        <taxon>Flavobacteriales</taxon>
        <taxon>Flavobacteriaceae</taxon>
        <taxon>Bizionia</taxon>
    </lineage>
</organism>
<dbReference type="PRINTS" id="PR01607">
    <property type="entry name" value="APYRASEFAMLY"/>
</dbReference>
<evidence type="ECO:0000313" key="3">
    <source>
        <dbReference type="Proteomes" id="UP000198846"/>
    </source>
</evidence>
<proteinExistence type="predicted"/>
<name>A0A1H3YC99_BIZPA</name>
<dbReference type="PANTHER" id="PTHR11575:SF24">
    <property type="entry name" value="5'-NUCLEOTIDASE"/>
    <property type="match status" value="1"/>
</dbReference>
<dbReference type="Proteomes" id="UP000198846">
    <property type="component" value="Unassembled WGS sequence"/>
</dbReference>
<sequence>MKFKFLFLLLVLLCFSNCKEEKFTLTKIEGKQIPITDSLELDPTFDAVIKPYRDRLQEDMNLVLSYAPETYSKADGDFNTAIGNLMADIVYEQSKDVFKSRTSNDIDGVLLNHGGIRSIISKGNITTKTAFEIMPFENSIIVVALKGKQIDSMMHYLARAKRAHPIQGFKLSIDKDYNIVKAQVNGKAIDTAKTYYVATNDYLVNGGDNMNFFARNEGEYPLDYKIRNALIDYFKKTDTINPIIDDRFIQIK</sequence>
<dbReference type="InterPro" id="IPR008334">
    <property type="entry name" value="5'-Nucleotdase_C"/>
</dbReference>
<dbReference type="PANTHER" id="PTHR11575">
    <property type="entry name" value="5'-NUCLEOTIDASE-RELATED"/>
    <property type="match status" value="1"/>
</dbReference>
<dbReference type="OrthoDB" id="4762412at2"/>
<dbReference type="STRING" id="283786.SAMN04487990_106137"/>
<dbReference type="AlphaFoldDB" id="A0A1H3YC99"/>
<reference evidence="2 3" key="1">
    <citation type="submission" date="2016-10" db="EMBL/GenBank/DDBJ databases">
        <authorList>
            <person name="de Groot N.N."/>
        </authorList>
    </citation>
    <scope>NUCLEOTIDE SEQUENCE [LARGE SCALE GENOMIC DNA]</scope>
    <source>
        <strain evidence="2 3">DSM 23842</strain>
    </source>
</reference>